<accession>A0A6C1EBG7</accession>
<keyword evidence="12" id="KW-1185">Reference proteome</keyword>
<evidence type="ECO:0000256" key="5">
    <source>
        <dbReference type="ARBA" id="ARBA00022801"/>
    </source>
</evidence>
<dbReference type="PROSITE" id="PS51767">
    <property type="entry name" value="PEPTIDASE_A1"/>
    <property type="match status" value="1"/>
</dbReference>
<dbReference type="AlphaFoldDB" id="A0A6C1EBG7"/>
<dbReference type="InterPro" id="IPR033121">
    <property type="entry name" value="PEPTIDASE_A1"/>
</dbReference>
<dbReference type="Gene3D" id="2.40.70.10">
    <property type="entry name" value="Acid Proteases"/>
    <property type="match status" value="2"/>
</dbReference>
<proteinExistence type="inferred from homology"/>
<keyword evidence="5 7" id="KW-0378">Hydrolase</keyword>
<feature type="active site" evidence="6">
    <location>
        <position position="289"/>
    </location>
</feature>
<dbReference type="PANTHER" id="PTHR47966">
    <property type="entry name" value="BETA-SITE APP-CLEAVING ENZYME, ISOFORM A-RELATED"/>
    <property type="match status" value="1"/>
</dbReference>
<feature type="chain" id="PRO_5025335193" evidence="9">
    <location>
        <begin position="21"/>
        <end position="562"/>
    </location>
</feature>
<evidence type="ECO:0000256" key="8">
    <source>
        <dbReference type="SAM" id="MobiDB-lite"/>
    </source>
</evidence>
<name>A0A6C1EBG7_SACPS</name>
<dbReference type="InterPro" id="IPR001969">
    <property type="entry name" value="Aspartic_peptidase_AS"/>
</dbReference>
<dbReference type="InterPro" id="IPR001461">
    <property type="entry name" value="Aspartic_peptidase_A1"/>
</dbReference>
<dbReference type="PROSITE" id="PS00141">
    <property type="entry name" value="ASP_PROTEASE"/>
    <property type="match status" value="2"/>
</dbReference>
<reference evidence="11 12" key="1">
    <citation type="journal article" date="2019" name="BMC Genomics">
        <title>Chromosome level assembly and comparative genome analysis confirm lager-brewing yeasts originated from a single hybridization.</title>
        <authorList>
            <person name="Salazar A.N."/>
            <person name="Gorter de Vries A.R."/>
            <person name="van den Broek M."/>
            <person name="Brouwers N."/>
            <person name="de la Torre Cortes P."/>
            <person name="Kuijpers N.G.A."/>
            <person name="Daran J.G."/>
            <person name="Abeel T."/>
        </authorList>
    </citation>
    <scope>NUCLEOTIDE SEQUENCE [LARGE SCALE GENOMIC DNA]</scope>
    <source>
        <strain evidence="11 12">CBS 1483</strain>
    </source>
</reference>
<evidence type="ECO:0000256" key="4">
    <source>
        <dbReference type="ARBA" id="ARBA00022750"/>
    </source>
</evidence>
<evidence type="ECO:0000256" key="1">
    <source>
        <dbReference type="ARBA" id="ARBA00007447"/>
    </source>
</evidence>
<keyword evidence="4 7" id="KW-0064">Aspartyl protease</keyword>
<keyword evidence="3 9" id="KW-0732">Signal</keyword>
<feature type="compositionally biased region" description="Low complexity" evidence="8">
    <location>
        <begin position="487"/>
        <end position="503"/>
    </location>
</feature>
<feature type="domain" description="Peptidase A1" evidence="10">
    <location>
        <begin position="63"/>
        <end position="396"/>
    </location>
</feature>
<dbReference type="PANTHER" id="PTHR47966:SF65">
    <property type="entry name" value="ASPARTIC-TYPE ENDOPEPTIDASE"/>
    <property type="match status" value="1"/>
</dbReference>
<keyword evidence="2 7" id="KW-0645">Protease</keyword>
<dbReference type="InterPro" id="IPR021109">
    <property type="entry name" value="Peptidase_aspartic_dom_sf"/>
</dbReference>
<evidence type="ECO:0000256" key="2">
    <source>
        <dbReference type="ARBA" id="ARBA00022670"/>
    </source>
</evidence>
<dbReference type="FunFam" id="2.40.70.10:FF:000023">
    <property type="entry name" value="Aspartic protease"/>
    <property type="match status" value="1"/>
</dbReference>
<dbReference type="InterPro" id="IPR033876">
    <property type="entry name" value="SAP-like"/>
</dbReference>
<feature type="active site" evidence="6">
    <location>
        <position position="81"/>
    </location>
</feature>
<evidence type="ECO:0000313" key="11">
    <source>
        <dbReference type="EMBL" id="QID86716.1"/>
    </source>
</evidence>
<protein>
    <submittedName>
        <fullName evidence="11">Aspartyl protease</fullName>
    </submittedName>
</protein>
<dbReference type="Pfam" id="PF00026">
    <property type="entry name" value="Asp"/>
    <property type="match status" value="1"/>
</dbReference>
<evidence type="ECO:0000256" key="6">
    <source>
        <dbReference type="PIRSR" id="PIRSR601461-1"/>
    </source>
</evidence>
<dbReference type="FunFam" id="2.40.70.10:FF:000011">
    <property type="entry name" value="Aspartic protease"/>
    <property type="match status" value="1"/>
</dbReference>
<feature type="region of interest" description="Disordered" evidence="8">
    <location>
        <begin position="451"/>
        <end position="538"/>
    </location>
</feature>
<feature type="compositionally biased region" description="Gly residues" evidence="8">
    <location>
        <begin position="504"/>
        <end position="522"/>
    </location>
</feature>
<dbReference type="GO" id="GO:0004190">
    <property type="term" value="F:aspartic-type endopeptidase activity"/>
    <property type="evidence" value="ECO:0007669"/>
    <property type="project" value="UniProtKB-KW"/>
</dbReference>
<dbReference type="GO" id="GO:0006508">
    <property type="term" value="P:proteolysis"/>
    <property type="evidence" value="ECO:0007669"/>
    <property type="project" value="UniProtKB-KW"/>
</dbReference>
<dbReference type="CDD" id="cd05474">
    <property type="entry name" value="SAP_like"/>
    <property type="match status" value="1"/>
</dbReference>
<organism evidence="11 12">
    <name type="scientific">Saccharomyces pastorianus</name>
    <name type="common">Lager yeast</name>
    <name type="synonym">Saccharomyces cerevisiae x Saccharomyces eubayanus</name>
    <dbReference type="NCBI Taxonomy" id="27292"/>
    <lineage>
        <taxon>Eukaryota</taxon>
        <taxon>Fungi</taxon>
        <taxon>Dikarya</taxon>
        <taxon>Ascomycota</taxon>
        <taxon>Saccharomycotina</taxon>
        <taxon>Saccharomycetes</taxon>
        <taxon>Saccharomycetales</taxon>
        <taxon>Saccharomycetaceae</taxon>
        <taxon>Saccharomyces</taxon>
    </lineage>
</organism>
<dbReference type="SUPFAM" id="SSF50630">
    <property type="entry name" value="Acid proteases"/>
    <property type="match status" value="1"/>
</dbReference>
<dbReference type="PRINTS" id="PR00792">
    <property type="entry name" value="PEPSIN"/>
</dbReference>
<evidence type="ECO:0000256" key="3">
    <source>
        <dbReference type="ARBA" id="ARBA00022729"/>
    </source>
</evidence>
<feature type="signal peptide" evidence="9">
    <location>
        <begin position="1"/>
        <end position="20"/>
    </location>
</feature>
<dbReference type="EMBL" id="CP049009">
    <property type="protein sequence ID" value="QID86716.1"/>
    <property type="molecule type" value="Genomic_DNA"/>
</dbReference>
<evidence type="ECO:0000256" key="9">
    <source>
        <dbReference type="SAM" id="SignalP"/>
    </source>
</evidence>
<feature type="compositionally biased region" description="Polar residues" evidence="8">
    <location>
        <begin position="528"/>
        <end position="538"/>
    </location>
</feature>
<dbReference type="OrthoDB" id="771136at2759"/>
<evidence type="ECO:0000259" key="10">
    <source>
        <dbReference type="PROSITE" id="PS51767"/>
    </source>
</evidence>
<dbReference type="Proteomes" id="UP000501346">
    <property type="component" value="Chromosome SeXII"/>
</dbReference>
<feature type="compositionally biased region" description="Low complexity" evidence="8">
    <location>
        <begin position="451"/>
        <end position="467"/>
    </location>
</feature>
<feature type="compositionally biased region" description="Basic residues" evidence="8">
    <location>
        <begin position="468"/>
        <end position="479"/>
    </location>
</feature>
<sequence>MKILSATAVSLVTLNSLVLGSVLPNVKYVKIPFAKKQDGRGSELGKRARGDENFVLANKQSFYSVELALGTPSQNVTVLLDTGSADLWVSSNVNPYCGSTMNCDQYGVFDQANSSTFKANNSAPFYASYGDGTFAEGVFGQDKLHYSGGLDLSGLSFAVANKSNSTVGVLGIGLPMLEVTYSGKVTVTDKKRYEYDNFPQFLKRSGAIDAIAYSLFLNDESQTSGSVLFGAVDHSKYLGQLYTIPLIDLYKAQGYQRPVAFDVTLQGLGLQTRAHNTTLTTTRVPALLDSGTTLTYLPAEAVSLMAKSLNATFSKKLGYYEYECPATSDNATSVVFDLGGFHINAPLSDFTMQTNVGTCVLAIVPQTGNATAILGDSFLRSAYVVYDLDNYEVSLAQANYASGKEDIEVIRSTVPGAVKAPGYNSTWVKYASATAGGNIFTTTVHSYNTTTAAQSSKSTTVPSSSTKPAHKSITNKKGGHAGGHASGHGSSSGSSHGSSSGSGTRSGSGTNGVAGGVVGGTVGSSTGHRSPSKSGTSSAALIRPTLRLPLLVSLFLLTVFYS</sequence>
<dbReference type="GO" id="GO:0071944">
    <property type="term" value="C:cell periphery"/>
    <property type="evidence" value="ECO:0007669"/>
    <property type="project" value="UniProtKB-ARBA"/>
</dbReference>
<comment type="similarity">
    <text evidence="1 7">Belongs to the peptidase A1 family.</text>
</comment>
<evidence type="ECO:0000313" key="12">
    <source>
        <dbReference type="Proteomes" id="UP000501346"/>
    </source>
</evidence>
<gene>
    <name evidence="11" type="primary">YPS3_2</name>
    <name evidence="11" type="ORF">GRS66_009354</name>
</gene>
<evidence type="ECO:0000256" key="7">
    <source>
        <dbReference type="RuleBase" id="RU000454"/>
    </source>
</evidence>